<keyword evidence="18" id="KW-1185">Reference proteome</keyword>
<dbReference type="Gene3D" id="3.30.70.20">
    <property type="match status" value="1"/>
</dbReference>
<evidence type="ECO:0000256" key="8">
    <source>
        <dbReference type="ARBA" id="ARBA00022982"/>
    </source>
</evidence>
<evidence type="ECO:0000256" key="12">
    <source>
        <dbReference type="ARBA" id="ARBA00023075"/>
    </source>
</evidence>
<dbReference type="InterPro" id="IPR040156">
    <property type="entry name" value="ETF-QO"/>
</dbReference>
<keyword evidence="10 14" id="KW-0408">Iron</keyword>
<keyword evidence="4 14" id="KW-0285">Flavoprotein</keyword>
<accession>A0A8B6MCW0</accession>
<evidence type="ECO:0000256" key="6">
    <source>
        <dbReference type="ARBA" id="ARBA00022827"/>
    </source>
</evidence>
<keyword evidence="12 14" id="KW-0830">Ubiquinone</keyword>
<feature type="domain" description="ETF-QO/FixC ubiquinone-binding" evidence="16">
    <location>
        <begin position="214"/>
        <end position="307"/>
    </location>
</feature>
<keyword evidence="11 14" id="KW-0411">Iron-sulfur</keyword>
<evidence type="ECO:0000313" key="18">
    <source>
        <dbReference type="Proteomes" id="UP000485880"/>
    </source>
</evidence>
<dbReference type="Pfam" id="PF05187">
    <property type="entry name" value="Fer4_ETF_QO"/>
    <property type="match status" value="1"/>
</dbReference>
<dbReference type="SUPFAM" id="SSF54862">
    <property type="entry name" value="4Fe-4S ferredoxins"/>
    <property type="match status" value="1"/>
</dbReference>
<evidence type="ECO:0000256" key="3">
    <source>
        <dbReference type="ARBA" id="ARBA00022448"/>
    </source>
</evidence>
<evidence type="ECO:0000313" key="17">
    <source>
        <dbReference type="EMBL" id="VTZ51936.1"/>
    </source>
</evidence>
<dbReference type="EMBL" id="CABFMQ020000120">
    <property type="protein sequence ID" value="VTZ51936.1"/>
    <property type="molecule type" value="Genomic_DNA"/>
</dbReference>
<dbReference type="Proteomes" id="UP000485880">
    <property type="component" value="Unassembled WGS sequence"/>
</dbReference>
<dbReference type="PANTHER" id="PTHR10617:SF107">
    <property type="entry name" value="ELECTRON TRANSFER FLAVOPROTEIN-UBIQUINONE OXIDOREDUCTASE, MITOCHONDRIAL"/>
    <property type="match status" value="1"/>
</dbReference>
<evidence type="ECO:0000256" key="1">
    <source>
        <dbReference type="ARBA" id="ARBA00001974"/>
    </source>
</evidence>
<dbReference type="FunFam" id="3.30.70.20:FF:000015">
    <property type="entry name" value="Electron transfer flavoprotein-ubiquinone oxidoreductase"/>
    <property type="match status" value="1"/>
</dbReference>
<evidence type="ECO:0000259" key="15">
    <source>
        <dbReference type="Pfam" id="PF05187"/>
    </source>
</evidence>
<dbReference type="EC" id="1.5.5.1" evidence="14"/>
<gene>
    <name evidence="17" type="ORF">MPC4_60025</name>
</gene>
<dbReference type="SUPFAM" id="SSF51905">
    <property type="entry name" value="FAD/NAD(P)-binding domain"/>
    <property type="match status" value="1"/>
</dbReference>
<keyword evidence="6 14" id="KW-0274">FAD</keyword>
<reference evidence="17 18" key="1">
    <citation type="submission" date="2019-05" db="EMBL/GenBank/DDBJ databases">
        <authorList>
            <person name="Farhan Ul Haque M."/>
        </authorList>
    </citation>
    <scope>NUCLEOTIDE SEQUENCE [LARGE SCALE GENOMIC DNA]</scope>
    <source>
        <strain evidence="17">2</strain>
    </source>
</reference>
<keyword evidence="5 14" id="KW-0479">Metal-binding</keyword>
<proteinExistence type="predicted"/>
<evidence type="ECO:0000256" key="10">
    <source>
        <dbReference type="ARBA" id="ARBA00023004"/>
    </source>
</evidence>
<comment type="function">
    <text evidence="14">Accepts electrons from ETF and reduces ubiquinone.</text>
</comment>
<dbReference type="AlphaFoldDB" id="A0A8B6MCW0"/>
<evidence type="ECO:0000259" key="16">
    <source>
        <dbReference type="Pfam" id="PF21162"/>
    </source>
</evidence>
<evidence type="ECO:0000256" key="9">
    <source>
        <dbReference type="ARBA" id="ARBA00023002"/>
    </source>
</evidence>
<dbReference type="GO" id="GO:0046872">
    <property type="term" value="F:metal ion binding"/>
    <property type="evidence" value="ECO:0007669"/>
    <property type="project" value="UniProtKB-KW"/>
</dbReference>
<evidence type="ECO:0000256" key="7">
    <source>
        <dbReference type="ARBA" id="ARBA00022946"/>
    </source>
</evidence>
<comment type="subcellular location">
    <subcellularLocation>
        <location evidence="2">Membrane</location>
    </subcellularLocation>
</comment>
<keyword evidence="13" id="KW-0472">Membrane</keyword>
<evidence type="ECO:0000256" key="11">
    <source>
        <dbReference type="ARBA" id="ARBA00023014"/>
    </source>
</evidence>
<evidence type="ECO:0000256" key="14">
    <source>
        <dbReference type="RuleBase" id="RU366068"/>
    </source>
</evidence>
<keyword evidence="9 14" id="KW-0560">Oxidoreductase</keyword>
<comment type="caution">
    <text evidence="17">The sequence shown here is derived from an EMBL/GenBank/DDBJ whole genome shotgun (WGS) entry which is preliminary data.</text>
</comment>
<dbReference type="GO" id="GO:0051539">
    <property type="term" value="F:4 iron, 4 sulfur cluster binding"/>
    <property type="evidence" value="ECO:0007669"/>
    <property type="project" value="UniProtKB-UniRule"/>
</dbReference>
<dbReference type="SUPFAM" id="SSF54373">
    <property type="entry name" value="FAD-linked reductases, C-terminal domain"/>
    <property type="match status" value="1"/>
</dbReference>
<organism evidence="17 18">
    <name type="scientific">Methylocella tundrae</name>
    <dbReference type="NCBI Taxonomy" id="227605"/>
    <lineage>
        <taxon>Bacteria</taxon>
        <taxon>Pseudomonadati</taxon>
        <taxon>Pseudomonadota</taxon>
        <taxon>Alphaproteobacteria</taxon>
        <taxon>Hyphomicrobiales</taxon>
        <taxon>Beijerinckiaceae</taxon>
        <taxon>Methylocella</taxon>
    </lineage>
</organism>
<dbReference type="InterPro" id="IPR049398">
    <property type="entry name" value="ETF-QO/FixC_UQ-bd"/>
</dbReference>
<name>A0A8B6MCW0_METTU</name>
<dbReference type="PRINTS" id="PR00420">
    <property type="entry name" value="RNGMNOXGNASE"/>
</dbReference>
<comment type="catalytic activity">
    <reaction evidence="14">
        <text>a ubiquinone + reduced [electron-transfer flavoprotein] = a ubiquinol + oxidized [electron-transfer flavoprotein] + H(+)</text>
        <dbReference type="Rhea" id="RHEA:24052"/>
        <dbReference type="Rhea" id="RHEA-COMP:9565"/>
        <dbReference type="Rhea" id="RHEA-COMP:9566"/>
        <dbReference type="Rhea" id="RHEA-COMP:10685"/>
        <dbReference type="Rhea" id="RHEA-COMP:10686"/>
        <dbReference type="ChEBI" id="CHEBI:15378"/>
        <dbReference type="ChEBI" id="CHEBI:16389"/>
        <dbReference type="ChEBI" id="CHEBI:17976"/>
        <dbReference type="ChEBI" id="CHEBI:57692"/>
        <dbReference type="ChEBI" id="CHEBI:58307"/>
        <dbReference type="EC" id="1.5.5.1"/>
    </reaction>
</comment>
<dbReference type="PANTHER" id="PTHR10617">
    <property type="entry name" value="ELECTRON TRANSFER FLAVOPROTEIN-UBIQUINONE OXIDOREDUCTASE"/>
    <property type="match status" value="1"/>
</dbReference>
<dbReference type="GO" id="GO:0004174">
    <property type="term" value="F:electron-transferring-flavoprotein dehydrogenase activity"/>
    <property type="evidence" value="ECO:0007669"/>
    <property type="project" value="UniProtKB-UniRule"/>
</dbReference>
<comment type="cofactor">
    <cofactor evidence="1 14">
        <name>FAD</name>
        <dbReference type="ChEBI" id="CHEBI:57692"/>
    </cofactor>
</comment>
<dbReference type="Pfam" id="PF13450">
    <property type="entry name" value="NAD_binding_8"/>
    <property type="match status" value="1"/>
</dbReference>
<protein>
    <recommendedName>
        <fullName evidence="14">Electron transfer flavoprotein-ubiquinone oxidoreductase</fullName>
        <shortName evidence="14">ETF-QO</shortName>
        <ecNumber evidence="14">1.5.5.1</ecNumber>
    </recommendedName>
</protein>
<evidence type="ECO:0000256" key="2">
    <source>
        <dbReference type="ARBA" id="ARBA00004370"/>
    </source>
</evidence>
<dbReference type="GO" id="GO:0016020">
    <property type="term" value="C:membrane"/>
    <property type="evidence" value="ECO:0007669"/>
    <property type="project" value="UniProtKB-SubCell"/>
</dbReference>
<keyword evidence="8 14" id="KW-0249">Electron transport</keyword>
<evidence type="ECO:0000256" key="13">
    <source>
        <dbReference type="ARBA" id="ARBA00023136"/>
    </source>
</evidence>
<dbReference type="InterPro" id="IPR007859">
    <property type="entry name" value="ETF-QO/FixX_C"/>
</dbReference>
<dbReference type="InterPro" id="IPR036188">
    <property type="entry name" value="FAD/NAD-bd_sf"/>
</dbReference>
<dbReference type="Gene3D" id="3.50.50.60">
    <property type="entry name" value="FAD/NAD(P)-binding domain"/>
    <property type="match status" value="1"/>
</dbReference>
<feature type="domain" description="ETF-QO/FixX C-terminal" evidence="15">
    <location>
        <begin position="450"/>
        <end position="554"/>
    </location>
</feature>
<evidence type="ECO:0000256" key="5">
    <source>
        <dbReference type="ARBA" id="ARBA00022723"/>
    </source>
</evidence>
<dbReference type="Gene3D" id="3.30.9.90">
    <property type="match status" value="1"/>
</dbReference>
<dbReference type="Pfam" id="PF21162">
    <property type="entry name" value="ETFQO_UQ-bd"/>
    <property type="match status" value="1"/>
</dbReference>
<keyword evidence="7" id="KW-0809">Transit peptide</keyword>
<evidence type="ECO:0000256" key="4">
    <source>
        <dbReference type="ARBA" id="ARBA00022630"/>
    </source>
</evidence>
<comment type="cofactor">
    <cofactor evidence="14">
        <name>[4Fe-4S] cluster</name>
        <dbReference type="ChEBI" id="CHEBI:49883"/>
    </cofactor>
    <text evidence="14">Binds 1 [4Fe-4S] cluster.</text>
</comment>
<keyword evidence="3 14" id="KW-0813">Transport</keyword>
<sequence>MTSETRLPERETMEFDVVIVGAGPAGLAAAIRLKQLNPDFAVVVVEKGSEVGAHILSGAVIDPVGLDKLLPGWRGEETPVVTPVTEDRFYVLTAKGGVRLPNFAMPRLMSNHGNYIVSLGNVCRWLASKAEALGVEIFPGFAAAETLYNEAGSVIGVATGDMGLMKSGEPGPNYQRGVELRGKYTMIAEGVRGSLAGGIIARYDLQSGKDAPKYGIGLKELWSVDPSLHRPGLAQHSFGWPLDAKTGGGSFLYHLEDNQVVVGFVVHLNYKNPYLSPFEEFQRFKTHPLIAPTFAGGRRISYGARAISEGGFQSIPKLSFPGGVLIGDSGGFVNVPRIKGSHNAILSGMLAAEHVAGALQKGAVGADLSAYDKALRSGEVGRDLWKVRNVKPLWSKFGTLVGVALGGIDMWTNELFGASFFGTLKHGKPDHKATEPANQHRPIAYPKPDGKLTFDRLSSVFLSNTNHEEGQPGHLKVRDMELARRSELGVYAGPSQRYCPAGVYEWLTEGAGGSEKDRFVINAQNCVHCKTCDIKDPNQNIAWTVPEGGGGPNYPNM</sequence>
<dbReference type="RefSeq" id="WP_174513634.1">
    <property type="nucleotide sequence ID" value="NZ_CABFMQ020000120.1"/>
</dbReference>